<dbReference type="OrthoDB" id="9797826at2"/>
<evidence type="ECO:0000313" key="5">
    <source>
        <dbReference type="Proteomes" id="UP000477739"/>
    </source>
</evidence>
<keyword evidence="5" id="KW-1185">Reference proteome</keyword>
<comment type="caution">
    <text evidence="4">The sequence shown here is derived from an EMBL/GenBank/DDBJ whole genome shotgun (WGS) entry which is preliminary data.</text>
</comment>
<keyword evidence="2" id="KW-0012">Acyltransferase</keyword>
<evidence type="ECO:0000313" key="4">
    <source>
        <dbReference type="EMBL" id="MTH46015.1"/>
    </source>
</evidence>
<dbReference type="Proteomes" id="UP000477739">
    <property type="component" value="Unassembled WGS sequence"/>
</dbReference>
<dbReference type="AlphaFoldDB" id="A0A6L6IIR1"/>
<gene>
    <name evidence="4" type="ORF">GJV78_07055</name>
</gene>
<name>A0A6L6IIR1_9ENTR</name>
<dbReference type="PANTHER" id="PTHR43877">
    <property type="entry name" value="AMINOALKYLPHOSPHONATE N-ACETYLTRANSFERASE-RELATED-RELATED"/>
    <property type="match status" value="1"/>
</dbReference>
<dbReference type="InterPro" id="IPR050832">
    <property type="entry name" value="Bact_Acetyltransf"/>
</dbReference>
<dbReference type="InterPro" id="IPR016181">
    <property type="entry name" value="Acyl_CoA_acyltransferase"/>
</dbReference>
<dbReference type="GO" id="GO:0016747">
    <property type="term" value="F:acyltransferase activity, transferring groups other than amino-acyl groups"/>
    <property type="evidence" value="ECO:0007669"/>
    <property type="project" value="InterPro"/>
</dbReference>
<proteinExistence type="predicted"/>
<accession>A0A6L6IIR1</accession>
<dbReference type="Gene3D" id="3.40.630.30">
    <property type="match status" value="1"/>
</dbReference>
<keyword evidence="1" id="KW-0808">Transferase</keyword>
<dbReference type="EMBL" id="WMJZ01000007">
    <property type="protein sequence ID" value="MTH46015.1"/>
    <property type="molecule type" value="Genomic_DNA"/>
</dbReference>
<organism evidence="4 5">
    <name type="scientific">Intestinirhabdus alba</name>
    <dbReference type="NCBI Taxonomy" id="2899544"/>
    <lineage>
        <taxon>Bacteria</taxon>
        <taxon>Pseudomonadati</taxon>
        <taxon>Pseudomonadota</taxon>
        <taxon>Gammaproteobacteria</taxon>
        <taxon>Enterobacterales</taxon>
        <taxon>Enterobacteriaceae</taxon>
        <taxon>Intestinirhabdus</taxon>
    </lineage>
</organism>
<reference evidence="4 5" key="1">
    <citation type="submission" date="2019-11" db="EMBL/GenBank/DDBJ databases">
        <title>Escherichia alba sp. nov. isolated from the gut of plastic-eating superworms Zophobas atratus.</title>
        <authorList>
            <person name="Yang Y."/>
        </authorList>
    </citation>
    <scope>NUCLEOTIDE SEQUENCE [LARGE SCALE GENOMIC DNA]</scope>
    <source>
        <strain evidence="5">BIT-B35</strain>
    </source>
</reference>
<sequence>MPDKRTLKAPPPISLVSGLPAEQRRAALDLFWSAFSRKLRFSLGPEERALRLLARGIDPESTLCAIDAAGKLVGFAAIKSAARGFLNLTLTHFYQEYGIASGLLRALIMKQLDYKPADHELMIESLCVNESARGRGIGQMLLSHIQHTACQQNKQLILDVIADNSGARRLYAHRGFYETGRKNIGFLAPLFGFREVIRMQFTPHTPD</sequence>
<dbReference type="RefSeq" id="WP_155107657.1">
    <property type="nucleotide sequence ID" value="NZ_WMJZ01000007.1"/>
</dbReference>
<dbReference type="SUPFAM" id="SSF55729">
    <property type="entry name" value="Acyl-CoA N-acyltransferases (Nat)"/>
    <property type="match status" value="1"/>
</dbReference>
<dbReference type="PROSITE" id="PS51186">
    <property type="entry name" value="GNAT"/>
    <property type="match status" value="1"/>
</dbReference>
<evidence type="ECO:0000259" key="3">
    <source>
        <dbReference type="PROSITE" id="PS51186"/>
    </source>
</evidence>
<dbReference type="PANTHER" id="PTHR43877:SF2">
    <property type="entry name" value="AMINOALKYLPHOSPHONATE N-ACETYLTRANSFERASE-RELATED"/>
    <property type="match status" value="1"/>
</dbReference>
<evidence type="ECO:0000256" key="2">
    <source>
        <dbReference type="ARBA" id="ARBA00023315"/>
    </source>
</evidence>
<feature type="domain" description="N-acetyltransferase" evidence="3">
    <location>
        <begin position="14"/>
        <end position="200"/>
    </location>
</feature>
<dbReference type="Pfam" id="PF00583">
    <property type="entry name" value="Acetyltransf_1"/>
    <property type="match status" value="1"/>
</dbReference>
<dbReference type="InterPro" id="IPR000182">
    <property type="entry name" value="GNAT_dom"/>
</dbReference>
<evidence type="ECO:0000256" key="1">
    <source>
        <dbReference type="ARBA" id="ARBA00022679"/>
    </source>
</evidence>
<dbReference type="CDD" id="cd04301">
    <property type="entry name" value="NAT_SF"/>
    <property type="match status" value="1"/>
</dbReference>
<protein>
    <submittedName>
        <fullName evidence="4">GNAT family N-acetyltransferase</fullName>
    </submittedName>
</protein>